<accession>A0ABM0VXJ9</accession>
<feature type="region of interest" description="Disordered" evidence="3">
    <location>
        <begin position="36"/>
        <end position="89"/>
    </location>
</feature>
<evidence type="ECO:0000256" key="1">
    <source>
        <dbReference type="ARBA" id="ARBA00011021"/>
    </source>
</evidence>
<dbReference type="Proteomes" id="UP000694864">
    <property type="component" value="Chromosome 2"/>
</dbReference>
<evidence type="ECO:0000313" key="4">
    <source>
        <dbReference type="Proteomes" id="UP000694864"/>
    </source>
</evidence>
<comment type="similarity">
    <text evidence="1">Belongs to the brassicaceae elicitor peptide family.</text>
</comment>
<evidence type="ECO:0000313" key="5">
    <source>
        <dbReference type="RefSeq" id="XP_010462563.1"/>
    </source>
</evidence>
<reference evidence="5" key="2">
    <citation type="submission" date="2025-08" db="UniProtKB">
        <authorList>
            <consortium name="RefSeq"/>
        </authorList>
    </citation>
    <scope>IDENTIFICATION</scope>
    <source>
        <tissue evidence="5">Leaf</tissue>
    </source>
</reference>
<proteinExistence type="inferred from homology"/>
<name>A0ABM0VXJ9_CAMSA</name>
<dbReference type="GeneID" id="104743145"/>
<evidence type="ECO:0000256" key="3">
    <source>
        <dbReference type="SAM" id="MobiDB-lite"/>
    </source>
</evidence>
<evidence type="ECO:0000256" key="2">
    <source>
        <dbReference type="ARBA" id="ARBA00022821"/>
    </source>
</evidence>
<dbReference type="RefSeq" id="XP_010462563.1">
    <property type="nucleotide sequence ID" value="XM_010464261.2"/>
</dbReference>
<feature type="compositionally biased region" description="Acidic residues" evidence="3">
    <location>
        <begin position="47"/>
        <end position="61"/>
    </location>
</feature>
<sequence length="89" mass="10018">MESMRNGEEKDSHWIPFTFFDQSSLTIPILKCLGLERSSSSSSSHSEEDDGIITKEEEEDAMTTVEITTRRLQKRPKLPPSTGNGGKHH</sequence>
<protein>
    <submittedName>
        <fullName evidence="5">Elicitor peptide 3-like</fullName>
    </submittedName>
</protein>
<organism evidence="4 5">
    <name type="scientific">Camelina sativa</name>
    <name type="common">False flax</name>
    <name type="synonym">Myagrum sativum</name>
    <dbReference type="NCBI Taxonomy" id="90675"/>
    <lineage>
        <taxon>Eukaryota</taxon>
        <taxon>Viridiplantae</taxon>
        <taxon>Streptophyta</taxon>
        <taxon>Embryophyta</taxon>
        <taxon>Tracheophyta</taxon>
        <taxon>Spermatophyta</taxon>
        <taxon>Magnoliopsida</taxon>
        <taxon>eudicotyledons</taxon>
        <taxon>Gunneridae</taxon>
        <taxon>Pentapetalae</taxon>
        <taxon>rosids</taxon>
        <taxon>malvids</taxon>
        <taxon>Brassicales</taxon>
        <taxon>Brassicaceae</taxon>
        <taxon>Camelineae</taxon>
        <taxon>Camelina</taxon>
    </lineage>
</organism>
<gene>
    <name evidence="5" type="primary">LOC104743145</name>
</gene>
<reference evidence="4" key="1">
    <citation type="journal article" date="2014" name="Nat. Commun.">
        <title>The emerging biofuel crop Camelina sativa retains a highly undifferentiated hexaploid genome structure.</title>
        <authorList>
            <person name="Kagale S."/>
            <person name="Koh C."/>
            <person name="Nixon J."/>
            <person name="Bollina V."/>
            <person name="Clarke W.E."/>
            <person name="Tuteja R."/>
            <person name="Spillane C."/>
            <person name="Robinson S.J."/>
            <person name="Links M.G."/>
            <person name="Clarke C."/>
            <person name="Higgins E.E."/>
            <person name="Huebert T."/>
            <person name="Sharpe A.G."/>
            <person name="Parkin I.A."/>
        </authorList>
    </citation>
    <scope>NUCLEOTIDE SEQUENCE [LARGE SCALE GENOMIC DNA]</scope>
    <source>
        <strain evidence="4">cv. DH55</strain>
    </source>
</reference>
<dbReference type="InterPro" id="IPR035176">
    <property type="entry name" value="PEP"/>
</dbReference>
<dbReference type="Pfam" id="PF17232">
    <property type="entry name" value="Pep1_7"/>
    <property type="match status" value="1"/>
</dbReference>
<keyword evidence="4" id="KW-1185">Reference proteome</keyword>
<keyword evidence="2" id="KW-0611">Plant defense</keyword>